<dbReference type="RefSeq" id="WP_092099366.1">
    <property type="nucleotide sequence ID" value="NZ_FOOT01000001.1"/>
</dbReference>
<dbReference type="EMBL" id="FOOT01000001">
    <property type="protein sequence ID" value="SFG14285.1"/>
    <property type="molecule type" value="Genomic_DNA"/>
</dbReference>
<dbReference type="InterPro" id="IPR002525">
    <property type="entry name" value="Transp_IS110-like_N"/>
</dbReference>
<dbReference type="Pfam" id="PF02371">
    <property type="entry name" value="Transposase_20"/>
    <property type="match status" value="1"/>
</dbReference>
<gene>
    <name evidence="4" type="ORF">SAMN05421739_1011016</name>
</gene>
<dbReference type="OrthoDB" id="964423at2"/>
<protein>
    <submittedName>
        <fullName evidence="4">Transposase</fullName>
    </submittedName>
</protein>
<name>A0A1I2PDS0_9BACT</name>
<reference evidence="5" key="1">
    <citation type="submission" date="2016-10" db="EMBL/GenBank/DDBJ databases">
        <authorList>
            <person name="Varghese N."/>
            <person name="Submissions S."/>
        </authorList>
    </citation>
    <scope>NUCLEOTIDE SEQUENCE [LARGE SCALE GENOMIC DNA]</scope>
    <source>
        <strain evidence="5">LP51</strain>
    </source>
</reference>
<dbReference type="Proteomes" id="UP000198724">
    <property type="component" value="Unassembled WGS sequence"/>
</dbReference>
<dbReference type="Pfam" id="PF01548">
    <property type="entry name" value="DEDD_Tnp_IS110"/>
    <property type="match status" value="1"/>
</dbReference>
<dbReference type="InterPro" id="IPR003346">
    <property type="entry name" value="Transposase_20"/>
</dbReference>
<accession>A0A1I2PDS0</accession>
<dbReference type="GO" id="GO:0003677">
    <property type="term" value="F:DNA binding"/>
    <property type="evidence" value="ECO:0007669"/>
    <property type="project" value="InterPro"/>
</dbReference>
<dbReference type="NCBIfam" id="NF033542">
    <property type="entry name" value="transpos_IS110"/>
    <property type="match status" value="1"/>
</dbReference>
<dbReference type="GO" id="GO:0006313">
    <property type="term" value="P:DNA transposition"/>
    <property type="evidence" value="ECO:0007669"/>
    <property type="project" value="InterPro"/>
</dbReference>
<dbReference type="InterPro" id="IPR047650">
    <property type="entry name" value="Transpos_IS110"/>
</dbReference>
<proteinExistence type="predicted"/>
<feature type="domain" description="Transposase IS110-like N-terminal" evidence="2">
    <location>
        <begin position="7"/>
        <end position="152"/>
    </location>
</feature>
<keyword evidence="1" id="KW-0175">Coiled coil</keyword>
<evidence type="ECO:0000259" key="2">
    <source>
        <dbReference type="Pfam" id="PF01548"/>
    </source>
</evidence>
<dbReference type="AlphaFoldDB" id="A0A1I2PDS0"/>
<feature type="domain" description="Transposase IS116/IS110/IS902 C-terminal" evidence="3">
    <location>
        <begin position="204"/>
        <end position="290"/>
    </location>
</feature>
<dbReference type="PANTHER" id="PTHR33055:SF3">
    <property type="entry name" value="PUTATIVE TRANSPOSASE FOR IS117-RELATED"/>
    <property type="match status" value="1"/>
</dbReference>
<evidence type="ECO:0000256" key="1">
    <source>
        <dbReference type="SAM" id="Coils"/>
    </source>
</evidence>
<keyword evidence="5" id="KW-1185">Reference proteome</keyword>
<organism evidence="4 5">
    <name type="scientific">Pontibacter chinhatensis</name>
    <dbReference type="NCBI Taxonomy" id="1436961"/>
    <lineage>
        <taxon>Bacteria</taxon>
        <taxon>Pseudomonadati</taxon>
        <taxon>Bacteroidota</taxon>
        <taxon>Cytophagia</taxon>
        <taxon>Cytophagales</taxon>
        <taxon>Hymenobacteraceae</taxon>
        <taxon>Pontibacter</taxon>
    </lineage>
</organism>
<dbReference type="GO" id="GO:0004803">
    <property type="term" value="F:transposase activity"/>
    <property type="evidence" value="ECO:0007669"/>
    <property type="project" value="InterPro"/>
</dbReference>
<dbReference type="PANTHER" id="PTHR33055">
    <property type="entry name" value="TRANSPOSASE FOR INSERTION SEQUENCE ELEMENT IS1111A"/>
    <property type="match status" value="1"/>
</dbReference>
<evidence type="ECO:0000313" key="4">
    <source>
        <dbReference type="EMBL" id="SFG14285.1"/>
    </source>
</evidence>
<sequence>MKKSVFIGIDVSKATLDVSLLVPELKQHHGQFTNAAKGFKKLLSFVKQHAPAEQCLLCLEDTGVYSLSLCHFLSAAGLDYVLESAYRIKHSMGIVRGKSDKTDAAMIARYAHRFHDQLTPHRLASTRLSELKFLLAHRARLIRHKSRLTVTLSETKLAAGVLDISFILASLRAQIEQVKKQLEKVNEQIEQLLETEQELSKQYRLLRSVPGVGLMIAAHVLAFSEGFTRFRDWRKFACFIGTAPFPRQSGTSVRGRTQVSHIAHKRLKGLMTIGAVNTLKRGSEYRKYYERKLKEGKHHMVVLNSIRNKLLSRMFAVVRRNTPYVALQL</sequence>
<feature type="coiled-coil region" evidence="1">
    <location>
        <begin position="168"/>
        <end position="202"/>
    </location>
</feature>
<evidence type="ECO:0000313" key="5">
    <source>
        <dbReference type="Proteomes" id="UP000198724"/>
    </source>
</evidence>
<evidence type="ECO:0000259" key="3">
    <source>
        <dbReference type="Pfam" id="PF02371"/>
    </source>
</evidence>